<feature type="domain" description="R3H" evidence="6">
    <location>
        <begin position="851"/>
        <end position="920"/>
    </location>
</feature>
<dbReference type="Proteomes" id="UP000007110">
    <property type="component" value="Unassembled WGS sequence"/>
</dbReference>
<evidence type="ECO:0000256" key="3">
    <source>
        <dbReference type="SAM" id="MobiDB-lite"/>
    </source>
</evidence>
<dbReference type="Pfam" id="PF01424">
    <property type="entry name" value="R3H"/>
    <property type="match status" value="1"/>
</dbReference>
<dbReference type="Pfam" id="PF00567">
    <property type="entry name" value="TUDOR"/>
    <property type="match status" value="2"/>
</dbReference>
<feature type="compositionally biased region" description="Basic and acidic residues" evidence="3">
    <location>
        <begin position="468"/>
        <end position="482"/>
    </location>
</feature>
<dbReference type="Gene3D" id="3.30.1370.50">
    <property type="entry name" value="R3H-like domain"/>
    <property type="match status" value="1"/>
</dbReference>
<dbReference type="OrthoDB" id="10034606at2759"/>
<feature type="compositionally biased region" description="Basic and acidic residues" evidence="3">
    <location>
        <begin position="516"/>
        <end position="526"/>
    </location>
</feature>
<dbReference type="InterPro" id="IPR001878">
    <property type="entry name" value="Znf_CCHC"/>
</dbReference>
<feature type="domain" description="CCHC-type" evidence="4">
    <location>
        <begin position="970"/>
        <end position="985"/>
    </location>
</feature>
<dbReference type="SMART" id="SM00333">
    <property type="entry name" value="TUDOR"/>
    <property type="match status" value="2"/>
</dbReference>
<dbReference type="InterPro" id="IPR001374">
    <property type="entry name" value="R3H_dom"/>
</dbReference>
<dbReference type="GO" id="GO:0007283">
    <property type="term" value="P:spermatogenesis"/>
    <property type="evidence" value="ECO:0000318"/>
    <property type="project" value="GO_Central"/>
</dbReference>
<feature type="compositionally biased region" description="Polar residues" evidence="3">
    <location>
        <begin position="818"/>
        <end position="834"/>
    </location>
</feature>
<feature type="compositionally biased region" description="Acidic residues" evidence="3">
    <location>
        <begin position="483"/>
        <end position="515"/>
    </location>
</feature>
<dbReference type="Gene3D" id="2.40.50.90">
    <property type="match status" value="2"/>
</dbReference>
<keyword evidence="1" id="KW-0862">Zinc</keyword>
<dbReference type="PANTHER" id="PTHR22948">
    <property type="entry name" value="TUDOR DOMAIN CONTAINING PROTEIN"/>
    <property type="match status" value="1"/>
</dbReference>
<dbReference type="EnsemblMetazoa" id="XM_030976594">
    <property type="protein sequence ID" value="XP_030832454"/>
    <property type="gene ID" value="LOC582810"/>
</dbReference>
<keyword evidence="2" id="KW-0175">Coiled coil</keyword>
<keyword evidence="1" id="KW-0479">Metal-binding</keyword>
<evidence type="ECO:0008006" key="9">
    <source>
        <dbReference type="Google" id="ProtNLM"/>
    </source>
</evidence>
<evidence type="ECO:0000259" key="6">
    <source>
        <dbReference type="PROSITE" id="PS51061"/>
    </source>
</evidence>
<keyword evidence="8" id="KW-1185">Reference proteome</keyword>
<dbReference type="InterPro" id="IPR002999">
    <property type="entry name" value="Tudor"/>
</dbReference>
<dbReference type="OMA" id="PDKEVNI"/>
<dbReference type="CDD" id="cd02643">
    <property type="entry name" value="R3H_NF-X1"/>
    <property type="match status" value="1"/>
</dbReference>
<proteinExistence type="predicted"/>
<reference evidence="7" key="2">
    <citation type="submission" date="2021-01" db="UniProtKB">
        <authorList>
            <consortium name="EnsemblMetazoa"/>
        </authorList>
    </citation>
    <scope>IDENTIFICATION</scope>
</reference>
<dbReference type="GeneID" id="582810"/>
<dbReference type="CDD" id="cd20379">
    <property type="entry name" value="Tudor_dTUD-like"/>
    <property type="match status" value="1"/>
</dbReference>
<dbReference type="CDD" id="cd19757">
    <property type="entry name" value="Bbox1"/>
    <property type="match status" value="1"/>
</dbReference>
<dbReference type="InParanoid" id="A0A7M7N9G4"/>
<accession>A0A7M7N9G4</accession>
<dbReference type="GO" id="GO:0030719">
    <property type="term" value="P:P granule organization"/>
    <property type="evidence" value="ECO:0000318"/>
    <property type="project" value="GO_Central"/>
</dbReference>
<feature type="compositionally biased region" description="Basic and acidic residues" evidence="3">
    <location>
        <begin position="805"/>
        <end position="817"/>
    </location>
</feature>
<feature type="coiled-coil region" evidence="2">
    <location>
        <begin position="55"/>
        <end position="82"/>
    </location>
</feature>
<dbReference type="RefSeq" id="XP_030832454.1">
    <property type="nucleotide sequence ID" value="XM_030976594.1"/>
</dbReference>
<dbReference type="SMART" id="SM00393">
    <property type="entry name" value="R3H"/>
    <property type="match status" value="1"/>
</dbReference>
<reference evidence="8" key="1">
    <citation type="submission" date="2015-02" db="EMBL/GenBank/DDBJ databases">
        <title>Genome sequencing for Strongylocentrotus purpuratus.</title>
        <authorList>
            <person name="Murali S."/>
            <person name="Liu Y."/>
            <person name="Vee V."/>
            <person name="English A."/>
            <person name="Wang M."/>
            <person name="Skinner E."/>
            <person name="Han Y."/>
            <person name="Muzny D.M."/>
            <person name="Worley K.C."/>
            <person name="Gibbs R.A."/>
        </authorList>
    </citation>
    <scope>NUCLEOTIDE SEQUENCE</scope>
</reference>
<dbReference type="GO" id="GO:0034587">
    <property type="term" value="P:piRNA processing"/>
    <property type="evidence" value="ECO:0000318"/>
    <property type="project" value="GO_Central"/>
</dbReference>
<feature type="domain" description="Tudor" evidence="5">
    <location>
        <begin position="293"/>
        <end position="351"/>
    </location>
</feature>
<dbReference type="GO" id="GO:0003676">
    <property type="term" value="F:nucleic acid binding"/>
    <property type="evidence" value="ECO:0007669"/>
    <property type="project" value="UniProtKB-UniRule"/>
</dbReference>
<keyword evidence="1" id="KW-0863">Zinc-finger</keyword>
<dbReference type="InterPro" id="IPR036875">
    <property type="entry name" value="Znf_CCHC_sf"/>
</dbReference>
<organism evidence="7 8">
    <name type="scientific">Strongylocentrotus purpuratus</name>
    <name type="common">Purple sea urchin</name>
    <dbReference type="NCBI Taxonomy" id="7668"/>
    <lineage>
        <taxon>Eukaryota</taxon>
        <taxon>Metazoa</taxon>
        <taxon>Echinodermata</taxon>
        <taxon>Eleutherozoa</taxon>
        <taxon>Echinozoa</taxon>
        <taxon>Echinoidea</taxon>
        <taxon>Euechinoidea</taxon>
        <taxon>Echinacea</taxon>
        <taxon>Camarodonta</taxon>
        <taxon>Echinidea</taxon>
        <taxon>Strongylocentrotidae</taxon>
        <taxon>Strongylocentrotus</taxon>
    </lineage>
</organism>
<feature type="compositionally biased region" description="Basic residues" evidence="3">
    <location>
        <begin position="981"/>
        <end position="990"/>
    </location>
</feature>
<feature type="compositionally biased region" description="Gly residues" evidence="3">
    <location>
        <begin position="1008"/>
        <end position="1018"/>
    </location>
</feature>
<evidence type="ECO:0000313" key="8">
    <source>
        <dbReference type="Proteomes" id="UP000007110"/>
    </source>
</evidence>
<dbReference type="InterPro" id="IPR036867">
    <property type="entry name" value="R3H_dom_sf"/>
</dbReference>
<dbReference type="SUPFAM" id="SSF82708">
    <property type="entry name" value="R3H domain"/>
    <property type="match status" value="1"/>
</dbReference>
<dbReference type="PROSITE" id="PS51061">
    <property type="entry name" value="R3H"/>
    <property type="match status" value="1"/>
</dbReference>
<name>A0A7M7N9G4_STRPU</name>
<feature type="region of interest" description="Disordered" evidence="3">
    <location>
        <begin position="805"/>
        <end position="834"/>
    </location>
</feature>
<feature type="coiled-coil region" evidence="2">
    <location>
        <begin position="141"/>
        <end position="186"/>
    </location>
</feature>
<dbReference type="InterPro" id="IPR034076">
    <property type="entry name" value="R3H_NF-X1"/>
</dbReference>
<dbReference type="PANTHER" id="PTHR22948:SF29">
    <property type="entry name" value="FI02030P-RELATED"/>
    <property type="match status" value="1"/>
</dbReference>
<dbReference type="InterPro" id="IPR050621">
    <property type="entry name" value="Tudor_domain_containing"/>
</dbReference>
<feature type="domain" description="Tudor" evidence="5">
    <location>
        <begin position="677"/>
        <end position="735"/>
    </location>
</feature>
<dbReference type="Gene3D" id="2.30.30.140">
    <property type="match status" value="2"/>
</dbReference>
<sequence length="1018" mass="113105">MENKCGRCCEKPSEVECANCGQNGGKNDAAGAVPLCLECSNLLHVGFMKGHKLETIEIKAKREEFKDNMKNYNKKEQVLKRSLVEIKHAYQNITSRGENNKYTMQQALVAINQALKKKEEELMSCMTKSISALKVQLASSEKDLEQRLKKLQCSHEKAEKVVASVAEKFMSEHSEVAEEIEKLLSEKTPGDIPSLNMSISVDALDVTKVLDSLQSFGAEWLANQKTEERPALADSVKEIKEGDKLKGYVESRMDAKGCFWVCQDLVEGITNLLDDLSFEIRKDIITHGWEDLTVQEGSLCVAQYYQDNRWYRARVEKLKEHTAEVRWLDYAHGDEVQLSHIQPLRERFTAIPFQGLECSLFADMSEEMPRQARWEFTDLVSNMLLDCTVIRKLASADQGKVPLYLIRLEQTEGEQQDIAETVWNKAQDSRSSKGPIAYRDIRLLNEEAKDIQILKEVVNSSKTATPDDAAKTTSDEADKTGNGEEEGQKEDEEEKESSKPEEEEGKMENGADGETEGVKDEGKDGGEGQEDLSLAQKLEKQGDTAQADGVPTGTPMSPMAFIAAHGSYTAINGISSTENSQAMAPFAGPQPQLDAGWYQHYASHYALTSMGLPAGMAASGDAYGMVPGSHLGVHVATPMTADGTFWAARVRGHEQEIRFRRLMHEISAPADPLTIDQLHRGKMVCAFQHDVGHWCRAKVEEIAQDVVHVRLIDFGSVATLDCKQLKALDVRHGVYPFQAFECSLAKKELTSFSEGTRQLFHQLTANKLITAKVDAVSDFVVYVSLFLTAEGGEVVDVVAELAKNEDPTRGTKGKPESTHSQPKGTMSNGLPKSTSRVGFTPILKDMYRKSPPFVADVEKDFANLISSVNTESQQPTQIYTFPPMARDQRAFVHEMANLYCLSSDSTGQETTRHVIITATRGKSFVPSPILTEVCQNEPMHAPGAYVDELQSERDHRYMGGNTRGEDRQGCFICGDMSHRKNNCPRNRNRNQQKNSTWWSGDGRKQGRKSGGGGGGRRN</sequence>
<dbReference type="GO" id="GO:0043186">
    <property type="term" value="C:P granule"/>
    <property type="evidence" value="ECO:0000318"/>
    <property type="project" value="GO_Central"/>
</dbReference>
<dbReference type="AlphaFoldDB" id="A0A7M7N9G4"/>
<evidence type="ECO:0000313" key="7">
    <source>
        <dbReference type="EnsemblMetazoa" id="XP_030832454"/>
    </source>
</evidence>
<dbReference type="PROSITE" id="PS50158">
    <property type="entry name" value="ZF_CCHC"/>
    <property type="match status" value="1"/>
</dbReference>
<feature type="region of interest" description="Disordered" evidence="3">
    <location>
        <begin position="981"/>
        <end position="1018"/>
    </location>
</feature>
<dbReference type="SUPFAM" id="SSF63748">
    <property type="entry name" value="Tudor/PWWP/MBT"/>
    <property type="match status" value="2"/>
</dbReference>
<feature type="region of interest" description="Disordered" evidence="3">
    <location>
        <begin position="462"/>
        <end position="558"/>
    </location>
</feature>
<protein>
    <recommendedName>
        <fullName evidence="9">Tudor domain-containing protein 1</fullName>
    </recommendedName>
</protein>
<dbReference type="GO" id="GO:0008270">
    <property type="term" value="F:zinc ion binding"/>
    <property type="evidence" value="ECO:0007669"/>
    <property type="project" value="UniProtKB-KW"/>
</dbReference>
<dbReference type="KEGG" id="spu:582810"/>
<dbReference type="SUPFAM" id="SSF57756">
    <property type="entry name" value="Retrovirus zinc finger-like domains"/>
    <property type="match status" value="1"/>
</dbReference>
<evidence type="ECO:0000256" key="1">
    <source>
        <dbReference type="PROSITE-ProRule" id="PRU00047"/>
    </source>
</evidence>
<evidence type="ECO:0000259" key="5">
    <source>
        <dbReference type="PROSITE" id="PS50304"/>
    </source>
</evidence>
<evidence type="ECO:0000259" key="4">
    <source>
        <dbReference type="PROSITE" id="PS50158"/>
    </source>
</evidence>
<dbReference type="PROSITE" id="PS50304">
    <property type="entry name" value="TUDOR"/>
    <property type="match status" value="2"/>
</dbReference>
<evidence type="ECO:0000256" key="2">
    <source>
        <dbReference type="SAM" id="Coils"/>
    </source>
</evidence>
<dbReference type="InterPro" id="IPR035437">
    <property type="entry name" value="SNase_OB-fold_sf"/>
</dbReference>